<sequence>MVWLILHGSRIGRAFIFVAGDRSGFFKPPSSSTFCTDGGAVEDGDGAGDGKNWLLQGGKGLPQNPLHLLFFSLSDWSRRGFRAVSEKKEILASCFNGDCTDGEASEAV</sequence>
<dbReference type="Proteomes" id="UP001056120">
    <property type="component" value="Linkage Group LG13"/>
</dbReference>
<proteinExistence type="predicted"/>
<evidence type="ECO:0000313" key="1">
    <source>
        <dbReference type="EMBL" id="KAI3786731.1"/>
    </source>
</evidence>
<gene>
    <name evidence="1" type="ORF">L1987_40635</name>
</gene>
<reference evidence="2" key="1">
    <citation type="journal article" date="2022" name="Mol. Ecol. Resour.">
        <title>The genomes of chicory, endive, great burdock and yacon provide insights into Asteraceae palaeo-polyploidization history and plant inulin production.</title>
        <authorList>
            <person name="Fan W."/>
            <person name="Wang S."/>
            <person name="Wang H."/>
            <person name="Wang A."/>
            <person name="Jiang F."/>
            <person name="Liu H."/>
            <person name="Zhao H."/>
            <person name="Xu D."/>
            <person name="Zhang Y."/>
        </authorList>
    </citation>
    <scope>NUCLEOTIDE SEQUENCE [LARGE SCALE GENOMIC DNA]</scope>
    <source>
        <strain evidence="2">cv. Yunnan</strain>
    </source>
</reference>
<reference evidence="1 2" key="2">
    <citation type="journal article" date="2022" name="Mol. Ecol. Resour.">
        <title>The genomes of chicory, endive, great burdock and yacon provide insights into Asteraceae paleo-polyploidization history and plant inulin production.</title>
        <authorList>
            <person name="Fan W."/>
            <person name="Wang S."/>
            <person name="Wang H."/>
            <person name="Wang A."/>
            <person name="Jiang F."/>
            <person name="Liu H."/>
            <person name="Zhao H."/>
            <person name="Xu D."/>
            <person name="Zhang Y."/>
        </authorList>
    </citation>
    <scope>NUCLEOTIDE SEQUENCE [LARGE SCALE GENOMIC DNA]</scope>
    <source>
        <strain evidence="2">cv. Yunnan</strain>
        <tissue evidence="1">Leaves</tissue>
    </source>
</reference>
<name>A0ACB9GUM6_9ASTR</name>
<organism evidence="1 2">
    <name type="scientific">Smallanthus sonchifolius</name>
    <dbReference type="NCBI Taxonomy" id="185202"/>
    <lineage>
        <taxon>Eukaryota</taxon>
        <taxon>Viridiplantae</taxon>
        <taxon>Streptophyta</taxon>
        <taxon>Embryophyta</taxon>
        <taxon>Tracheophyta</taxon>
        <taxon>Spermatophyta</taxon>
        <taxon>Magnoliopsida</taxon>
        <taxon>eudicotyledons</taxon>
        <taxon>Gunneridae</taxon>
        <taxon>Pentapetalae</taxon>
        <taxon>asterids</taxon>
        <taxon>campanulids</taxon>
        <taxon>Asterales</taxon>
        <taxon>Asteraceae</taxon>
        <taxon>Asteroideae</taxon>
        <taxon>Heliantheae alliance</taxon>
        <taxon>Millerieae</taxon>
        <taxon>Smallanthus</taxon>
    </lineage>
</organism>
<evidence type="ECO:0000313" key="2">
    <source>
        <dbReference type="Proteomes" id="UP001056120"/>
    </source>
</evidence>
<dbReference type="EMBL" id="CM042030">
    <property type="protein sequence ID" value="KAI3786731.1"/>
    <property type="molecule type" value="Genomic_DNA"/>
</dbReference>
<keyword evidence="2" id="KW-1185">Reference proteome</keyword>
<comment type="caution">
    <text evidence="1">The sequence shown here is derived from an EMBL/GenBank/DDBJ whole genome shotgun (WGS) entry which is preliminary data.</text>
</comment>
<protein>
    <submittedName>
        <fullName evidence="1">Uncharacterized protein</fullName>
    </submittedName>
</protein>
<accession>A0ACB9GUM6</accession>